<feature type="region of interest" description="Disordered" evidence="1">
    <location>
        <begin position="1"/>
        <end position="62"/>
    </location>
</feature>
<evidence type="ECO:0000313" key="2">
    <source>
        <dbReference type="EMBL" id="ABB47076.1"/>
    </source>
</evidence>
<feature type="compositionally biased region" description="Pro residues" evidence="1">
    <location>
        <begin position="25"/>
        <end position="39"/>
    </location>
</feature>
<name>Q33A50_ORYSJ</name>
<organism evidence="2">
    <name type="scientific">Oryza sativa subsp. japonica</name>
    <name type="common">Rice</name>
    <dbReference type="NCBI Taxonomy" id="39947"/>
    <lineage>
        <taxon>Eukaryota</taxon>
        <taxon>Viridiplantae</taxon>
        <taxon>Streptophyta</taxon>
        <taxon>Embryophyta</taxon>
        <taxon>Tracheophyta</taxon>
        <taxon>Spermatophyta</taxon>
        <taxon>Magnoliopsida</taxon>
        <taxon>Liliopsida</taxon>
        <taxon>Poales</taxon>
        <taxon>Poaceae</taxon>
        <taxon>BOP clade</taxon>
        <taxon>Oryzoideae</taxon>
        <taxon>Oryzeae</taxon>
        <taxon>Oryzinae</taxon>
        <taxon>Oryza</taxon>
        <taxon>Oryza sativa</taxon>
    </lineage>
</organism>
<protein>
    <submittedName>
        <fullName evidence="2">Uncharacterized protein</fullName>
    </submittedName>
</protein>
<proteinExistence type="predicted"/>
<accession>Q33A50</accession>
<dbReference type="AlphaFoldDB" id="Q33A50"/>
<sequence length="147" mass="16531">MEYCSAREKKKTAVKKKSAPTTFKPAPPPPPPPSPPVQPMPGDRTPSATGSHNIEEEEQPAAPAIPVLADLFCFDIKDYFDDTTRNMTFCDKFLVTSELFVISTFNFMTISMRWGALVTKKRCSSLIPTRNHHKVFQWDIVTNINLS</sequence>
<reference evidence="2" key="3">
    <citation type="submission" date="2006-07" db="EMBL/GenBank/DDBJ databases">
        <authorList>
            <person name="Buell R."/>
        </authorList>
    </citation>
    <scope>NUCLEOTIDE SEQUENCE</scope>
</reference>
<reference evidence="2" key="1">
    <citation type="journal article" date="2003" name="Science">
        <title>In-depth view of structure, activity, and evolution of rice chromosome 10.</title>
        <authorList>
            <consortium name="Rice Chromosome 10 Sequencing Consortium"/>
        </authorList>
    </citation>
    <scope>NUCLEOTIDE SEQUENCE [LARGE SCALE GENOMIC DNA]</scope>
</reference>
<dbReference type="EMBL" id="DP000086">
    <property type="protein sequence ID" value="ABB47076.1"/>
    <property type="molecule type" value="Genomic_DNA"/>
</dbReference>
<reference evidence="2" key="2">
    <citation type="submission" date="2003-05" db="EMBL/GenBank/DDBJ databases">
        <authorList>
            <person name="Buell C.R."/>
            <person name="Wing R.A."/>
            <person name="McCombie W.R."/>
            <person name="Messing J."/>
            <person name="Yuan Q."/>
            <person name="Ouyang S."/>
        </authorList>
    </citation>
    <scope>NUCLEOTIDE SEQUENCE</scope>
</reference>
<gene>
    <name evidence="2" type="ordered locus">LOC_Os10g15230</name>
</gene>
<feature type="compositionally biased region" description="Basic residues" evidence="1">
    <location>
        <begin position="8"/>
        <end position="18"/>
    </location>
</feature>
<evidence type="ECO:0000256" key="1">
    <source>
        <dbReference type="SAM" id="MobiDB-lite"/>
    </source>
</evidence>